<dbReference type="PANTHER" id="PTHR43758:SF8">
    <property type="entry name" value="8-OXO-DGTP DIPHOSPHATASE YTKD-RELATED"/>
    <property type="match status" value="1"/>
</dbReference>
<evidence type="ECO:0000256" key="1">
    <source>
        <dbReference type="ARBA" id="ARBA00001946"/>
    </source>
</evidence>
<dbReference type="InterPro" id="IPR015797">
    <property type="entry name" value="NUDIX_hydrolase-like_dom_sf"/>
</dbReference>
<accession>A0A1T4L833</accession>
<organism evidence="7 8">
    <name type="scientific">Eubacterium ruminantium</name>
    <dbReference type="NCBI Taxonomy" id="42322"/>
    <lineage>
        <taxon>Bacteria</taxon>
        <taxon>Bacillati</taxon>
        <taxon>Bacillota</taxon>
        <taxon>Clostridia</taxon>
        <taxon>Eubacteriales</taxon>
        <taxon>Eubacteriaceae</taxon>
        <taxon>Eubacterium</taxon>
    </lineage>
</organism>
<dbReference type="RefSeq" id="WP_242870195.1">
    <property type="nucleotide sequence ID" value="NZ_FMTO01000005.1"/>
</dbReference>
<evidence type="ECO:0000256" key="2">
    <source>
        <dbReference type="ARBA" id="ARBA00005582"/>
    </source>
</evidence>
<sequence length="160" mass="18357">MELWDAYDRNFKKIEGITLIRGEESSIPKGIYHMVVFILVRHVDGQYLLMRRSPGKAYPLYWEATAGGSVLQGESAIEGALRELREETGIIADTLEEKERFVEDETHSAYYAFVCITSCDKESVILQEGETCDYKWADKEEILAMGDDELLSQTMRKYVI</sequence>
<keyword evidence="5" id="KW-0460">Magnesium</keyword>
<evidence type="ECO:0000256" key="4">
    <source>
        <dbReference type="ARBA" id="ARBA00022801"/>
    </source>
</evidence>
<dbReference type="GO" id="GO:0016818">
    <property type="term" value="F:hydrolase activity, acting on acid anhydrides, in phosphorus-containing anhydrides"/>
    <property type="evidence" value="ECO:0007669"/>
    <property type="project" value="TreeGrafter"/>
</dbReference>
<evidence type="ECO:0000313" key="7">
    <source>
        <dbReference type="EMBL" id="SJZ50885.1"/>
    </source>
</evidence>
<evidence type="ECO:0000313" key="8">
    <source>
        <dbReference type="Proteomes" id="UP000189857"/>
    </source>
</evidence>
<gene>
    <name evidence="7" type="ORF">SAMN02745110_00725</name>
</gene>
<evidence type="ECO:0000256" key="5">
    <source>
        <dbReference type="ARBA" id="ARBA00022842"/>
    </source>
</evidence>
<comment type="similarity">
    <text evidence="2">Belongs to the Nudix hydrolase family.</text>
</comment>
<reference evidence="7 8" key="1">
    <citation type="submission" date="2017-02" db="EMBL/GenBank/DDBJ databases">
        <authorList>
            <person name="Peterson S.W."/>
        </authorList>
    </citation>
    <scope>NUCLEOTIDE SEQUENCE [LARGE SCALE GENOMIC DNA]</scope>
    <source>
        <strain evidence="7 8">ATCC 17233</strain>
    </source>
</reference>
<feature type="domain" description="Nudix hydrolase" evidence="6">
    <location>
        <begin position="31"/>
        <end position="160"/>
    </location>
</feature>
<keyword evidence="3" id="KW-0479">Metal-binding</keyword>
<dbReference type="PROSITE" id="PS00893">
    <property type="entry name" value="NUDIX_BOX"/>
    <property type="match status" value="1"/>
</dbReference>
<proteinExistence type="inferred from homology"/>
<dbReference type="GO" id="GO:0046872">
    <property type="term" value="F:metal ion binding"/>
    <property type="evidence" value="ECO:0007669"/>
    <property type="project" value="UniProtKB-KW"/>
</dbReference>
<dbReference type="InterPro" id="IPR020084">
    <property type="entry name" value="NUDIX_hydrolase_CS"/>
</dbReference>
<dbReference type="SUPFAM" id="SSF55811">
    <property type="entry name" value="Nudix"/>
    <property type="match status" value="1"/>
</dbReference>
<evidence type="ECO:0000259" key="6">
    <source>
        <dbReference type="PROSITE" id="PS51462"/>
    </source>
</evidence>
<dbReference type="PANTHER" id="PTHR43758">
    <property type="entry name" value="7,8-DIHYDRO-8-OXOGUANINE TRIPHOSPHATASE"/>
    <property type="match status" value="1"/>
</dbReference>
<dbReference type="Gene3D" id="3.90.79.10">
    <property type="entry name" value="Nucleoside Triphosphate Pyrophosphohydrolase"/>
    <property type="match status" value="1"/>
</dbReference>
<keyword evidence="4" id="KW-0378">Hydrolase</keyword>
<dbReference type="CDD" id="cd04693">
    <property type="entry name" value="NUDIX_Hydrolase"/>
    <property type="match status" value="1"/>
</dbReference>
<protein>
    <submittedName>
        <fullName evidence="7">NUDIX domain-containing protein</fullName>
    </submittedName>
</protein>
<dbReference type="Proteomes" id="UP000189857">
    <property type="component" value="Unassembled WGS sequence"/>
</dbReference>
<dbReference type="EMBL" id="FUXA01000005">
    <property type="protein sequence ID" value="SJZ50885.1"/>
    <property type="molecule type" value="Genomic_DNA"/>
</dbReference>
<name>A0A1T4L833_9FIRM</name>
<comment type="cofactor">
    <cofactor evidence="1">
        <name>Mg(2+)</name>
        <dbReference type="ChEBI" id="CHEBI:18420"/>
    </cofactor>
</comment>
<dbReference type="Pfam" id="PF00293">
    <property type="entry name" value="NUDIX"/>
    <property type="match status" value="1"/>
</dbReference>
<evidence type="ECO:0000256" key="3">
    <source>
        <dbReference type="ARBA" id="ARBA00022723"/>
    </source>
</evidence>
<dbReference type="PROSITE" id="PS51462">
    <property type="entry name" value="NUDIX"/>
    <property type="match status" value="1"/>
</dbReference>
<dbReference type="InterPro" id="IPR000086">
    <property type="entry name" value="NUDIX_hydrolase_dom"/>
</dbReference>
<keyword evidence="8" id="KW-1185">Reference proteome</keyword>
<dbReference type="AlphaFoldDB" id="A0A1T4L833"/>